<dbReference type="STRING" id="1095629.A0A0C9WGN8"/>
<dbReference type="HOGENOM" id="CLU_019839_0_0_1"/>
<feature type="region of interest" description="Disordered" evidence="1">
    <location>
        <begin position="151"/>
        <end position="200"/>
    </location>
</feature>
<dbReference type="OrthoDB" id="3070940at2759"/>
<accession>A0A0C9WGN8</accession>
<proteinExistence type="predicted"/>
<evidence type="ECO:0000256" key="1">
    <source>
        <dbReference type="SAM" id="MobiDB-lite"/>
    </source>
</evidence>
<dbReference type="EMBL" id="KN839443">
    <property type="protein sequence ID" value="KIJ89769.1"/>
    <property type="molecule type" value="Genomic_DNA"/>
</dbReference>
<keyword evidence="3" id="KW-1185">Reference proteome</keyword>
<organism evidence="2 3">
    <name type="scientific">Laccaria amethystina LaAM-08-1</name>
    <dbReference type="NCBI Taxonomy" id="1095629"/>
    <lineage>
        <taxon>Eukaryota</taxon>
        <taxon>Fungi</taxon>
        <taxon>Dikarya</taxon>
        <taxon>Basidiomycota</taxon>
        <taxon>Agaricomycotina</taxon>
        <taxon>Agaricomycetes</taxon>
        <taxon>Agaricomycetidae</taxon>
        <taxon>Agaricales</taxon>
        <taxon>Agaricineae</taxon>
        <taxon>Hydnangiaceae</taxon>
        <taxon>Laccaria</taxon>
    </lineage>
</organism>
<evidence type="ECO:0000313" key="2">
    <source>
        <dbReference type="EMBL" id="KIJ89769.1"/>
    </source>
</evidence>
<reference evidence="3" key="2">
    <citation type="submission" date="2015-01" db="EMBL/GenBank/DDBJ databases">
        <title>Evolutionary Origins and Diversification of the Mycorrhizal Mutualists.</title>
        <authorList>
            <consortium name="DOE Joint Genome Institute"/>
            <consortium name="Mycorrhizal Genomics Consortium"/>
            <person name="Kohler A."/>
            <person name="Kuo A."/>
            <person name="Nagy L.G."/>
            <person name="Floudas D."/>
            <person name="Copeland A."/>
            <person name="Barry K.W."/>
            <person name="Cichocki N."/>
            <person name="Veneault-Fourrey C."/>
            <person name="LaButti K."/>
            <person name="Lindquist E.A."/>
            <person name="Lipzen A."/>
            <person name="Lundell T."/>
            <person name="Morin E."/>
            <person name="Murat C."/>
            <person name="Riley R."/>
            <person name="Ohm R."/>
            <person name="Sun H."/>
            <person name="Tunlid A."/>
            <person name="Henrissat B."/>
            <person name="Grigoriev I.V."/>
            <person name="Hibbett D.S."/>
            <person name="Martin F."/>
        </authorList>
    </citation>
    <scope>NUCLEOTIDE SEQUENCE [LARGE SCALE GENOMIC DNA]</scope>
    <source>
        <strain evidence="3">LaAM-08-1</strain>
    </source>
</reference>
<reference evidence="2 3" key="1">
    <citation type="submission" date="2014-04" db="EMBL/GenBank/DDBJ databases">
        <authorList>
            <consortium name="DOE Joint Genome Institute"/>
            <person name="Kuo A."/>
            <person name="Kohler A."/>
            <person name="Nagy L.G."/>
            <person name="Floudas D."/>
            <person name="Copeland A."/>
            <person name="Barry K.W."/>
            <person name="Cichocki N."/>
            <person name="Veneault-Fourrey C."/>
            <person name="LaButti K."/>
            <person name="Lindquist E.A."/>
            <person name="Lipzen A."/>
            <person name="Lundell T."/>
            <person name="Morin E."/>
            <person name="Murat C."/>
            <person name="Sun H."/>
            <person name="Tunlid A."/>
            <person name="Henrissat B."/>
            <person name="Grigoriev I.V."/>
            <person name="Hibbett D.S."/>
            <person name="Martin F."/>
            <person name="Nordberg H.P."/>
            <person name="Cantor M.N."/>
            <person name="Hua S.X."/>
        </authorList>
    </citation>
    <scope>NUCLEOTIDE SEQUENCE [LARGE SCALE GENOMIC DNA]</scope>
    <source>
        <strain evidence="2 3">LaAM-08-1</strain>
    </source>
</reference>
<protein>
    <submittedName>
        <fullName evidence="2">Uncharacterized protein</fullName>
    </submittedName>
</protein>
<dbReference type="AlphaFoldDB" id="A0A0C9WGN8"/>
<dbReference type="Proteomes" id="UP000054477">
    <property type="component" value="Unassembled WGS sequence"/>
</dbReference>
<name>A0A0C9WGN8_9AGAR</name>
<evidence type="ECO:0000313" key="3">
    <source>
        <dbReference type="Proteomes" id="UP000054477"/>
    </source>
</evidence>
<feature type="compositionally biased region" description="Acidic residues" evidence="1">
    <location>
        <begin position="175"/>
        <end position="193"/>
    </location>
</feature>
<sequence>MSMKPEEIHLSAASSQRERLRNELLNDHQFLNLLQKRDTVVPDYATKYPNIAANVLNDSLQFATTSNSELFNAATCMEYHLLFKHLMTQYQNAVNKIDSLAKGGAPFESELDFAVITGHMLLTMVKGRAFHLYLSTVARILSRHLSEVRQIASDERDAEEREADERDAEKHDADERDADERDADERDAEEGDAEPGTTLWDPVKADAATVALWKPFKSWIMLIFVQQVELSRAEIDVKLVYSPLISYNTIPLEELLQAGHICEPDGDEKTNAELLDFVKTANVRKKQLKVLGSLQKKWDSRRVSEAKKFIKQVLDQTAKEDAEDSDQRDGGVGLNKTISALSEQLIELLSQQPVDSESICAKFTALAEEGALHCEAGLASILDKSTRGAIRARIDQLKMADPMTPKDEVLSNSLSELLEETKKFKRVIGVSKRCCPVCRRFLAYLSLDGNPVTSIVTPGFHNTITSCTLLEWTPEFLVDHMNITFGQLLRKELAKLSREVILQNYRSHRQSSGSGVSVGNSYAVVGDLE</sequence>
<gene>
    <name evidence="2" type="ORF">K443DRAFT_126671</name>
</gene>
<feature type="compositionally biased region" description="Basic and acidic residues" evidence="1">
    <location>
        <begin position="151"/>
        <end position="174"/>
    </location>
</feature>